<evidence type="ECO:0000313" key="3">
    <source>
        <dbReference type="Proteomes" id="UP001479436"/>
    </source>
</evidence>
<proteinExistence type="predicted"/>
<evidence type="ECO:0000256" key="1">
    <source>
        <dbReference type="SAM" id="SignalP"/>
    </source>
</evidence>
<feature type="chain" id="PRO_5046539736" evidence="1">
    <location>
        <begin position="18"/>
        <end position="144"/>
    </location>
</feature>
<keyword evidence="3" id="KW-1185">Reference proteome</keyword>
<organism evidence="2 3">
    <name type="scientific">Basidiobolus ranarum</name>
    <dbReference type="NCBI Taxonomy" id="34480"/>
    <lineage>
        <taxon>Eukaryota</taxon>
        <taxon>Fungi</taxon>
        <taxon>Fungi incertae sedis</taxon>
        <taxon>Zoopagomycota</taxon>
        <taxon>Entomophthoromycotina</taxon>
        <taxon>Basidiobolomycetes</taxon>
        <taxon>Basidiobolales</taxon>
        <taxon>Basidiobolaceae</taxon>
        <taxon>Basidiobolus</taxon>
    </lineage>
</organism>
<reference evidence="2 3" key="1">
    <citation type="submission" date="2023-04" db="EMBL/GenBank/DDBJ databases">
        <title>Genome of Basidiobolus ranarum AG-B5.</title>
        <authorList>
            <person name="Stajich J.E."/>
            <person name="Carter-House D."/>
            <person name="Gryganskyi A."/>
        </authorList>
    </citation>
    <scope>NUCLEOTIDE SEQUENCE [LARGE SCALE GENOMIC DNA]</scope>
    <source>
        <strain evidence="2 3">AG-B5</strain>
    </source>
</reference>
<gene>
    <name evidence="2" type="ORF">K7432_009739</name>
</gene>
<accession>A0ABR2VX15</accession>
<evidence type="ECO:0000313" key="2">
    <source>
        <dbReference type="EMBL" id="KAK9708288.1"/>
    </source>
</evidence>
<sequence>MLASTLISLALLGVGLSAPLPNNCATNVEIKGPNVIHAGCTIKLQFRIPSREVSTVNGLKVELYSADSRRGVLVHQVNTVDIQSQKGAMEILFPITSRFIGSNTLTLTDILKNGKTSHPAGCPSVYGVHKVKVLPSSSDIMCMV</sequence>
<dbReference type="EMBL" id="JASJQH010007497">
    <property type="protein sequence ID" value="KAK9708288.1"/>
    <property type="molecule type" value="Genomic_DNA"/>
</dbReference>
<keyword evidence="1" id="KW-0732">Signal</keyword>
<feature type="signal peptide" evidence="1">
    <location>
        <begin position="1"/>
        <end position="17"/>
    </location>
</feature>
<name>A0ABR2VX15_9FUNG</name>
<protein>
    <submittedName>
        <fullName evidence="2">Uncharacterized protein</fullName>
    </submittedName>
</protein>
<comment type="caution">
    <text evidence="2">The sequence shown here is derived from an EMBL/GenBank/DDBJ whole genome shotgun (WGS) entry which is preliminary data.</text>
</comment>
<dbReference type="Proteomes" id="UP001479436">
    <property type="component" value="Unassembled WGS sequence"/>
</dbReference>